<sequence length="129" mass="14340">MHPPEIDIRVQTRYVPEASEPIDEVYGFAYTITITNLGDAAAQLISRHWVIEDSDGHLEEVRGLGVVGHQPLLQPGESFEYTSGCRLHTPTGTMRGRYRFVTDEGEPFDVPIAPFTLDATGHLGPRTLH</sequence>
<accession>A0A3N4V052</accession>
<gene>
    <name evidence="2" type="primary">apaG</name>
    <name evidence="4" type="ORF">EDC62_0978</name>
</gene>
<name>A0A3N4V052_9BURK</name>
<evidence type="ECO:0000313" key="5">
    <source>
        <dbReference type="Proteomes" id="UP000272193"/>
    </source>
</evidence>
<dbReference type="PANTHER" id="PTHR14289">
    <property type="entry name" value="F-BOX ONLY PROTEIN 3"/>
    <property type="match status" value="1"/>
</dbReference>
<evidence type="ECO:0000313" key="4">
    <source>
        <dbReference type="EMBL" id="RPE73261.1"/>
    </source>
</evidence>
<dbReference type="Proteomes" id="UP000272193">
    <property type="component" value="Unassembled WGS sequence"/>
</dbReference>
<dbReference type="PROSITE" id="PS51087">
    <property type="entry name" value="APAG"/>
    <property type="match status" value="1"/>
</dbReference>
<dbReference type="SUPFAM" id="SSF110069">
    <property type="entry name" value="ApaG-like"/>
    <property type="match status" value="1"/>
</dbReference>
<feature type="domain" description="ApaG" evidence="3">
    <location>
        <begin position="1"/>
        <end position="124"/>
    </location>
</feature>
<protein>
    <recommendedName>
        <fullName evidence="1 2">Protein ApaG</fullName>
    </recommendedName>
</protein>
<dbReference type="InterPro" id="IPR023065">
    <property type="entry name" value="Uncharacterised_ApaG"/>
</dbReference>
<dbReference type="Gene3D" id="2.60.40.1470">
    <property type="entry name" value="ApaG domain"/>
    <property type="match status" value="1"/>
</dbReference>
<comment type="caution">
    <text evidence="4">The sequence shown here is derived from an EMBL/GenBank/DDBJ whole genome shotgun (WGS) entry which is preliminary data.</text>
</comment>
<dbReference type="Pfam" id="PF04379">
    <property type="entry name" value="DUF525"/>
    <property type="match status" value="1"/>
</dbReference>
<dbReference type="EMBL" id="RKQL01000001">
    <property type="protein sequence ID" value="RPE73261.1"/>
    <property type="molecule type" value="Genomic_DNA"/>
</dbReference>
<proteinExistence type="inferred from homology"/>
<organism evidence="4 5">
    <name type="scientific">Tibeticola sediminis</name>
    <dbReference type="NCBI Taxonomy" id="1917811"/>
    <lineage>
        <taxon>Bacteria</taxon>
        <taxon>Pseudomonadati</taxon>
        <taxon>Pseudomonadota</taxon>
        <taxon>Betaproteobacteria</taxon>
        <taxon>Burkholderiales</taxon>
        <taxon>Comamonadaceae</taxon>
        <taxon>Tibeticola</taxon>
    </lineage>
</organism>
<dbReference type="PANTHER" id="PTHR14289:SF16">
    <property type="entry name" value="POLYMERASE DELTA-INTERACTING PROTEIN 2"/>
    <property type="match status" value="1"/>
</dbReference>
<evidence type="ECO:0000259" key="3">
    <source>
        <dbReference type="PROSITE" id="PS51087"/>
    </source>
</evidence>
<dbReference type="NCBIfam" id="NF003967">
    <property type="entry name" value="PRK05461.1"/>
    <property type="match status" value="1"/>
</dbReference>
<keyword evidence="5" id="KW-1185">Reference proteome</keyword>
<evidence type="ECO:0000256" key="2">
    <source>
        <dbReference type="HAMAP-Rule" id="MF_00791"/>
    </source>
</evidence>
<dbReference type="HAMAP" id="MF_00791">
    <property type="entry name" value="ApaG"/>
    <property type="match status" value="1"/>
</dbReference>
<dbReference type="RefSeq" id="WP_124220996.1">
    <property type="nucleotide sequence ID" value="NZ_RKQL01000001.1"/>
</dbReference>
<evidence type="ECO:0000256" key="1">
    <source>
        <dbReference type="ARBA" id="ARBA00017693"/>
    </source>
</evidence>
<dbReference type="InterPro" id="IPR036767">
    <property type="entry name" value="ApaG_sf"/>
</dbReference>
<dbReference type="OrthoDB" id="9795226at2"/>
<dbReference type="AlphaFoldDB" id="A0A3N4V052"/>
<dbReference type="GO" id="GO:0070987">
    <property type="term" value="P:error-free translesion synthesis"/>
    <property type="evidence" value="ECO:0007669"/>
    <property type="project" value="TreeGrafter"/>
</dbReference>
<dbReference type="InterPro" id="IPR007474">
    <property type="entry name" value="ApaG_domain"/>
</dbReference>
<reference evidence="4 5" key="1">
    <citation type="submission" date="2018-11" db="EMBL/GenBank/DDBJ databases">
        <title>Genomic Encyclopedia of Type Strains, Phase IV (KMG-IV): sequencing the most valuable type-strain genomes for metagenomic binning, comparative biology and taxonomic classification.</title>
        <authorList>
            <person name="Goeker M."/>
        </authorList>
    </citation>
    <scope>NUCLEOTIDE SEQUENCE [LARGE SCALE GENOMIC DNA]</scope>
    <source>
        <strain evidence="4 5">DSM 101684</strain>
    </source>
</reference>